<proteinExistence type="predicted"/>
<protein>
    <submittedName>
        <fullName evidence="4">Bud site selection protein, Revert to axial protein 1</fullName>
    </submittedName>
</protein>
<keyword evidence="2" id="KW-1133">Transmembrane helix</keyword>
<dbReference type="SMART" id="SM00315">
    <property type="entry name" value="RGS"/>
    <property type="match status" value="1"/>
</dbReference>
<reference evidence="4" key="1">
    <citation type="submission" date="2022-07" db="EMBL/GenBank/DDBJ databases">
        <title>Phylogenomic reconstructions and comparative analyses of Kickxellomycotina fungi.</title>
        <authorList>
            <person name="Reynolds N.K."/>
            <person name="Stajich J.E."/>
            <person name="Barry K."/>
            <person name="Grigoriev I.V."/>
            <person name="Crous P."/>
            <person name="Smith M.E."/>
        </authorList>
    </citation>
    <scope>NUCLEOTIDE SEQUENCE</scope>
    <source>
        <strain evidence="4">NRRL 1566</strain>
    </source>
</reference>
<dbReference type="PANTHER" id="PTHR13155">
    <property type="entry name" value="A-KINASE ANCHOR PROTEINS"/>
    <property type="match status" value="1"/>
</dbReference>
<feature type="region of interest" description="Disordered" evidence="1">
    <location>
        <begin position="243"/>
        <end position="267"/>
    </location>
</feature>
<dbReference type="InterPro" id="IPR044926">
    <property type="entry name" value="RGS_subdomain_2"/>
</dbReference>
<dbReference type="InterPro" id="IPR036305">
    <property type="entry name" value="RGS_sf"/>
</dbReference>
<dbReference type="GO" id="GO:0005886">
    <property type="term" value="C:plasma membrane"/>
    <property type="evidence" value="ECO:0007669"/>
    <property type="project" value="TreeGrafter"/>
</dbReference>
<evidence type="ECO:0000313" key="5">
    <source>
        <dbReference type="Proteomes" id="UP001139887"/>
    </source>
</evidence>
<dbReference type="Gene3D" id="1.10.167.10">
    <property type="entry name" value="Regulator of G-protein Signalling 4, domain 2"/>
    <property type="match status" value="1"/>
</dbReference>
<accession>A0A9W8M3D3</accession>
<dbReference type="SUPFAM" id="SSF48097">
    <property type="entry name" value="Regulator of G-protein signaling, RGS"/>
    <property type="match status" value="1"/>
</dbReference>
<dbReference type="PANTHER" id="PTHR13155:SF1">
    <property type="entry name" value="A-KINASE ANCHOR PROTEIN 10, MITOCHONDRIAL"/>
    <property type="match status" value="1"/>
</dbReference>
<evidence type="ECO:0000256" key="2">
    <source>
        <dbReference type="SAM" id="Phobius"/>
    </source>
</evidence>
<sequence>MEKQQDTPSFVQSSPGTAGAKDSTFHSPVGYSEKIGGSEATIPAADNSSIPEHALNNATALFSKTQHDRDSSAKNNSRQALLPRYLQHHDAGSGVGSTVHGSPYIEPETRSTGNRRQGQRPSGGTLVRSVREKDVSNDQMAITTSLLDPHPLIVPPPGSRLAFAGVNSPVMSHLLRSLPSLEDTLLRRAKEPLCLYNYWQYLANIECGPEELEFWLSLADYEVLYRKFTRQEPPQMEIARQTSGLSLGARQRTGRVESGALGHSSLREGTTANDRLFSQLHDQHIDTFDTEERELDMYLAELSLKTTKAARESACTEHRQCTHSHRPFTAAHSSGRPTLDTPMHQLRQRGIRGFFNRIFSGESAHNEAEPQGQPLLPPQQEDELVSAPTEQEMRRAAEQLFFHYLLSGSPAELRVSDKMREEIASRIEGDERFDAQLFAPAKRHAYEAMRHESHLRFLREQLFHNITRGTAAPRIALGLALIFAALTFQLALIFLDVKPKGWRWLPMAALWPGFAYAFAGVVRLDPFMALLGRYESTAWSFGKVRDSTVRHSHLKRATMLLVVTAGISALITLILFLVPGNRL</sequence>
<keyword evidence="2" id="KW-0812">Transmembrane</keyword>
<dbReference type="EMBL" id="JANBUW010000001">
    <property type="protein sequence ID" value="KAJ2852764.1"/>
    <property type="molecule type" value="Genomic_DNA"/>
</dbReference>
<feature type="region of interest" description="Disordered" evidence="1">
    <location>
        <begin position="1"/>
        <end position="45"/>
    </location>
</feature>
<organism evidence="4 5">
    <name type="scientific">Coemansia brasiliensis</name>
    <dbReference type="NCBI Taxonomy" id="2650707"/>
    <lineage>
        <taxon>Eukaryota</taxon>
        <taxon>Fungi</taxon>
        <taxon>Fungi incertae sedis</taxon>
        <taxon>Zoopagomycota</taxon>
        <taxon>Kickxellomycotina</taxon>
        <taxon>Kickxellomycetes</taxon>
        <taxon>Kickxellales</taxon>
        <taxon>Kickxellaceae</taxon>
        <taxon>Coemansia</taxon>
    </lineage>
</organism>
<dbReference type="PROSITE" id="PS50132">
    <property type="entry name" value="RGS"/>
    <property type="match status" value="1"/>
</dbReference>
<keyword evidence="2" id="KW-0472">Membrane</keyword>
<evidence type="ECO:0000313" key="4">
    <source>
        <dbReference type="EMBL" id="KAJ2852764.1"/>
    </source>
</evidence>
<comment type="caution">
    <text evidence="4">The sequence shown here is derived from an EMBL/GenBank/DDBJ whole genome shotgun (WGS) entry which is preliminary data.</text>
</comment>
<evidence type="ECO:0000259" key="3">
    <source>
        <dbReference type="PROSITE" id="PS50132"/>
    </source>
</evidence>
<dbReference type="Pfam" id="PF00615">
    <property type="entry name" value="RGS"/>
    <property type="match status" value="1"/>
</dbReference>
<feature type="transmembrane region" description="Helical" evidence="2">
    <location>
        <begin position="557"/>
        <end position="578"/>
    </location>
</feature>
<feature type="domain" description="RGS" evidence="3">
    <location>
        <begin position="382"/>
        <end position="467"/>
    </location>
</feature>
<feature type="compositionally biased region" description="Polar residues" evidence="1">
    <location>
        <begin position="110"/>
        <end position="122"/>
    </location>
</feature>
<dbReference type="OrthoDB" id="5584247at2759"/>
<feature type="region of interest" description="Disordered" evidence="1">
    <location>
        <begin position="364"/>
        <end position="390"/>
    </location>
</feature>
<feature type="transmembrane region" description="Helical" evidence="2">
    <location>
        <begin position="475"/>
        <end position="497"/>
    </location>
</feature>
<feature type="compositionally biased region" description="Polar residues" evidence="1">
    <location>
        <begin position="1"/>
        <end position="16"/>
    </location>
</feature>
<gene>
    <name evidence="4" type="primary">RAX1</name>
    <name evidence="4" type="ORF">IWW36_000121</name>
</gene>
<dbReference type="InterPro" id="IPR052246">
    <property type="entry name" value="Cell_Polariz_PKAAnc"/>
</dbReference>
<keyword evidence="5" id="KW-1185">Reference proteome</keyword>
<dbReference type="GO" id="GO:0008104">
    <property type="term" value="P:intracellular protein localization"/>
    <property type="evidence" value="ECO:0007669"/>
    <property type="project" value="TreeGrafter"/>
</dbReference>
<name>A0A9W8M3D3_9FUNG</name>
<dbReference type="InterPro" id="IPR016137">
    <property type="entry name" value="RGS"/>
</dbReference>
<evidence type="ECO:0000256" key="1">
    <source>
        <dbReference type="SAM" id="MobiDB-lite"/>
    </source>
</evidence>
<dbReference type="AlphaFoldDB" id="A0A9W8M3D3"/>
<feature type="transmembrane region" description="Helical" evidence="2">
    <location>
        <begin position="504"/>
        <end position="524"/>
    </location>
</feature>
<feature type="region of interest" description="Disordered" evidence="1">
    <location>
        <begin position="318"/>
        <end position="341"/>
    </location>
</feature>
<feature type="region of interest" description="Disordered" evidence="1">
    <location>
        <begin position="89"/>
        <end position="135"/>
    </location>
</feature>
<dbReference type="Proteomes" id="UP001139887">
    <property type="component" value="Unassembled WGS sequence"/>
</dbReference>